<reference evidence="2" key="1">
    <citation type="submission" date="2023-10" db="EMBL/GenBank/DDBJ databases">
        <authorList>
            <person name="Chen Y."/>
            <person name="Shah S."/>
            <person name="Dougan E. K."/>
            <person name="Thang M."/>
            <person name="Chan C."/>
        </authorList>
    </citation>
    <scope>NUCLEOTIDE SEQUENCE [LARGE SCALE GENOMIC DNA]</scope>
</reference>
<gene>
    <name evidence="2" type="ORF">PCOR1329_LOCUS4671</name>
</gene>
<protein>
    <recommendedName>
        <fullName evidence="4">RNA helicase</fullName>
    </recommendedName>
</protein>
<evidence type="ECO:0008006" key="4">
    <source>
        <dbReference type="Google" id="ProtNLM"/>
    </source>
</evidence>
<feature type="compositionally biased region" description="Basic and acidic residues" evidence="1">
    <location>
        <begin position="73"/>
        <end position="85"/>
    </location>
</feature>
<organism evidence="2 3">
    <name type="scientific">Prorocentrum cordatum</name>
    <dbReference type="NCBI Taxonomy" id="2364126"/>
    <lineage>
        <taxon>Eukaryota</taxon>
        <taxon>Sar</taxon>
        <taxon>Alveolata</taxon>
        <taxon>Dinophyceae</taxon>
        <taxon>Prorocentrales</taxon>
        <taxon>Prorocentraceae</taxon>
        <taxon>Prorocentrum</taxon>
    </lineage>
</organism>
<keyword evidence="3" id="KW-1185">Reference proteome</keyword>
<evidence type="ECO:0000313" key="2">
    <source>
        <dbReference type="EMBL" id="CAK0794805.1"/>
    </source>
</evidence>
<proteinExistence type="predicted"/>
<comment type="caution">
    <text evidence="2">The sequence shown here is derived from an EMBL/GenBank/DDBJ whole genome shotgun (WGS) entry which is preliminary data.</text>
</comment>
<feature type="region of interest" description="Disordered" evidence="1">
    <location>
        <begin position="1"/>
        <end position="27"/>
    </location>
</feature>
<dbReference type="Proteomes" id="UP001189429">
    <property type="component" value="Unassembled WGS sequence"/>
</dbReference>
<evidence type="ECO:0000313" key="3">
    <source>
        <dbReference type="Proteomes" id="UP001189429"/>
    </source>
</evidence>
<feature type="compositionally biased region" description="Low complexity" evidence="1">
    <location>
        <begin position="16"/>
        <end position="27"/>
    </location>
</feature>
<dbReference type="EMBL" id="CAUYUJ010001214">
    <property type="protein sequence ID" value="CAK0794805.1"/>
    <property type="molecule type" value="Genomic_DNA"/>
</dbReference>
<feature type="compositionally biased region" description="Basic and acidic residues" evidence="1">
    <location>
        <begin position="114"/>
        <end position="125"/>
    </location>
</feature>
<sequence length="162" mass="16316">MGMSAPAEGGAELLQRAGDGAAPAGRAAVALGARPARAMDPPAAAVAGSVLAMGLVPCSPRALLAAAAAGRARASEPEVEPHRQDSPPQKAASAARHLRSGAPAGRRWSSSRCCSREPDRGEPAARGRRRGGGAPGRRELGRRGHGRRGLSQVEGAAAEGDR</sequence>
<evidence type="ECO:0000256" key="1">
    <source>
        <dbReference type="SAM" id="MobiDB-lite"/>
    </source>
</evidence>
<accession>A0ABN9PP01</accession>
<name>A0ABN9PP01_9DINO</name>
<feature type="region of interest" description="Disordered" evidence="1">
    <location>
        <begin position="66"/>
        <end position="162"/>
    </location>
</feature>